<dbReference type="InterPro" id="IPR000160">
    <property type="entry name" value="GGDEF_dom"/>
</dbReference>
<accession>A0ABV3X527</accession>
<dbReference type="Pfam" id="PF00497">
    <property type="entry name" value="SBP_bac_3"/>
    <property type="match status" value="1"/>
</dbReference>
<keyword evidence="1" id="KW-0812">Transmembrane</keyword>
<keyword evidence="4" id="KW-1185">Reference proteome</keyword>
<feature type="domain" description="GGDEF" evidence="2">
    <location>
        <begin position="592"/>
        <end position="724"/>
    </location>
</feature>
<dbReference type="PANTHER" id="PTHR45138">
    <property type="entry name" value="REGULATORY COMPONENTS OF SENSORY TRANSDUCTION SYSTEM"/>
    <property type="match status" value="1"/>
</dbReference>
<dbReference type="CDD" id="cd01949">
    <property type="entry name" value="GGDEF"/>
    <property type="match status" value="1"/>
</dbReference>
<keyword evidence="1" id="KW-0472">Membrane</keyword>
<dbReference type="SMART" id="SM00267">
    <property type="entry name" value="GGDEF"/>
    <property type="match status" value="1"/>
</dbReference>
<dbReference type="NCBIfam" id="TIGR00254">
    <property type="entry name" value="GGDEF"/>
    <property type="match status" value="1"/>
</dbReference>
<dbReference type="EMBL" id="JARVLH010000003">
    <property type="protein sequence ID" value="MEX5285292.1"/>
    <property type="molecule type" value="Genomic_DNA"/>
</dbReference>
<proteinExistence type="predicted"/>
<evidence type="ECO:0000256" key="1">
    <source>
        <dbReference type="SAM" id="Phobius"/>
    </source>
</evidence>
<name>A0ABV3X527_9FIRM</name>
<dbReference type="InterPro" id="IPR050469">
    <property type="entry name" value="Diguanylate_Cyclase"/>
</dbReference>
<comment type="caution">
    <text evidence="3">The sequence shown here is derived from an EMBL/GenBank/DDBJ whole genome shotgun (WGS) entry which is preliminary data.</text>
</comment>
<dbReference type="SUPFAM" id="SSF55073">
    <property type="entry name" value="Nucleotide cyclase"/>
    <property type="match status" value="1"/>
</dbReference>
<dbReference type="RefSeq" id="WP_368847018.1">
    <property type="nucleotide sequence ID" value="NZ_CP194411.1"/>
</dbReference>
<keyword evidence="1" id="KW-1133">Transmembrane helix</keyword>
<dbReference type="Proteomes" id="UP001559623">
    <property type="component" value="Unassembled WGS sequence"/>
</dbReference>
<dbReference type="Gene3D" id="3.30.70.270">
    <property type="match status" value="1"/>
</dbReference>
<feature type="transmembrane region" description="Helical" evidence="1">
    <location>
        <begin position="497"/>
        <end position="522"/>
    </location>
</feature>
<dbReference type="Pfam" id="PF00990">
    <property type="entry name" value="GGDEF"/>
    <property type="match status" value="1"/>
</dbReference>
<evidence type="ECO:0000313" key="4">
    <source>
        <dbReference type="Proteomes" id="UP001559623"/>
    </source>
</evidence>
<dbReference type="InterPro" id="IPR043128">
    <property type="entry name" value="Rev_trsase/Diguanyl_cyclase"/>
</dbReference>
<dbReference type="Gene3D" id="3.40.190.10">
    <property type="entry name" value="Periplasmic binding protein-like II"/>
    <property type="match status" value="4"/>
</dbReference>
<sequence>MNRVLRLGMVLGLVFLTIFVPGRALFAMGTTAVLRVGCPDLTPFPDDSPERLLFTYTKTYLDEIARSTGWQYEYVPMEERTAREMLQAGKIDLYFPEETIHDAEGFVYSRGKATFTVLAFYVRGDRDVVQNEPAALEGMRVGILTAGSHAAALEPFVRDQGIQIQTQAYESTEEMHEALARGEVDAIVDTVGHKRQEEKMLLRLALLPASFVTADKRAGLLRNLSEAIYRTETINPSFETHLGQLFLDRAQGQLVRFTPEENAYREQEPTLRIVYVRSHAPFFGEHIEEGVPDGIYPNVLKAMGETIGLSFQFVRAADNEQALKMLREGQADLLFCVYNNLPSMQDMRFTSTFVSEPFSYVVRRGMSDLPEGEVRVAVPRWFFGTRVYLGAQHPNWTIVPVDNPSDGLRLVEEEDCDFALMPLLFLQRSGLLSLHPGLVVLAGRSAEIPVSLAISNAQPHILQSVLTKGILKLDPRRVQEIVNAHMTSRMTLTSIVALYPVQTVVLVSIVLLALFGAAAFFYRSRLQSRQSEILLAKNVELEAAIAEQKTLMRARDVYKQEAEVDALTGLLNKRSIGAACTETLKLPLKEGAFHAFFIMDLDHFKEVNDTLGHQYGDDVLRRFAQEARGIFRDSDYVGRFGGDEFTVLMTNVTSFRVVQRRARQLLTAARELEIRDDRSFLSVSIGIAFAPQHGTTYDELFHAADNALYEVKRAGRNGWKIYGEDQEDGGEKT</sequence>
<dbReference type="InterPro" id="IPR001638">
    <property type="entry name" value="Solute-binding_3/MltF_N"/>
</dbReference>
<dbReference type="InterPro" id="IPR029787">
    <property type="entry name" value="Nucleotide_cyclase"/>
</dbReference>
<evidence type="ECO:0000259" key="2">
    <source>
        <dbReference type="PROSITE" id="PS50887"/>
    </source>
</evidence>
<organism evidence="3 4">
    <name type="scientific">Selenomonas sputigena</name>
    <dbReference type="NCBI Taxonomy" id="69823"/>
    <lineage>
        <taxon>Bacteria</taxon>
        <taxon>Bacillati</taxon>
        <taxon>Bacillota</taxon>
        <taxon>Negativicutes</taxon>
        <taxon>Selenomonadales</taxon>
        <taxon>Selenomonadaceae</taxon>
        <taxon>Selenomonas</taxon>
    </lineage>
</organism>
<dbReference type="SUPFAM" id="SSF53850">
    <property type="entry name" value="Periplasmic binding protein-like II"/>
    <property type="match status" value="2"/>
</dbReference>
<dbReference type="PROSITE" id="PS50887">
    <property type="entry name" value="GGDEF"/>
    <property type="match status" value="1"/>
</dbReference>
<protein>
    <submittedName>
        <fullName evidence="3">GGDEF domain-containing protein</fullName>
    </submittedName>
</protein>
<reference evidence="3 4" key="1">
    <citation type="submission" date="2023-04" db="EMBL/GenBank/DDBJ databases">
        <title>Genome Sequence of Selenomonas sputigena ATCC 33150.</title>
        <authorList>
            <person name="Miller D.P."/>
            <person name="Anvari S."/>
            <person name="Polson S.W."/>
            <person name="Macdonald M."/>
            <person name="Mcdowell J.V."/>
        </authorList>
    </citation>
    <scope>NUCLEOTIDE SEQUENCE [LARGE SCALE GENOMIC DNA]</scope>
    <source>
        <strain evidence="3 4">ATCC 33150</strain>
    </source>
</reference>
<gene>
    <name evidence="3" type="ORF">QCO44_06510</name>
</gene>
<dbReference type="PANTHER" id="PTHR45138:SF9">
    <property type="entry name" value="DIGUANYLATE CYCLASE DGCM-RELATED"/>
    <property type="match status" value="1"/>
</dbReference>
<evidence type="ECO:0000313" key="3">
    <source>
        <dbReference type="EMBL" id="MEX5285292.1"/>
    </source>
</evidence>